<evidence type="ECO:0000256" key="2">
    <source>
        <dbReference type="ARBA" id="ARBA00022448"/>
    </source>
</evidence>
<feature type="transmembrane region" description="Helical" evidence="6">
    <location>
        <begin position="49"/>
        <end position="70"/>
    </location>
</feature>
<dbReference type="PANTHER" id="PTHR23519:SF1">
    <property type="entry name" value="AUTOPHAGY-RELATED PROTEIN 22"/>
    <property type="match status" value="1"/>
</dbReference>
<keyword evidence="9" id="KW-1185">Reference proteome</keyword>
<protein>
    <submittedName>
        <fullName evidence="8">Major facilitator superfamily MFS_1</fullName>
    </submittedName>
</protein>
<reference evidence="9" key="2">
    <citation type="submission" date="2011-06" db="EMBL/GenBank/DDBJ databases">
        <title>The complete genome of Flexistipes sinusarabici DSM 4947.</title>
        <authorList>
            <person name="Lucas S."/>
            <person name="Han J."/>
            <person name="Lapidus A."/>
            <person name="Bruce D."/>
            <person name="Goodwin L."/>
            <person name="Pitluck S."/>
            <person name="Peters L."/>
            <person name="Kyrpides N."/>
            <person name="Mavromatis K."/>
            <person name="Ivanova N."/>
            <person name="Mikhailova N."/>
            <person name="Chertkov O."/>
            <person name="Detter J.C."/>
            <person name="Tapia R."/>
            <person name="Han C."/>
            <person name="Land M."/>
            <person name="Hauser L."/>
            <person name="Markowitz V."/>
            <person name="Cheng J.-F."/>
            <person name="Hugenholtz P."/>
            <person name="Woyke T."/>
            <person name="Wu D."/>
            <person name="Spring S."/>
            <person name="Schroeder M."/>
            <person name="Brambilla E."/>
            <person name="Klenk H.-P."/>
            <person name="Eisen J.A."/>
        </authorList>
    </citation>
    <scope>NUCLEOTIDE SEQUENCE [LARGE SCALE GENOMIC DNA]</scope>
    <source>
        <strain evidence="9">DSM 4947 / MAS 10</strain>
    </source>
</reference>
<dbReference type="AlphaFoldDB" id="F8E490"/>
<feature type="transmembrane region" description="Helical" evidence="6">
    <location>
        <begin position="178"/>
        <end position="202"/>
    </location>
</feature>
<name>F8E490_FLESM</name>
<evidence type="ECO:0000256" key="5">
    <source>
        <dbReference type="ARBA" id="ARBA00023136"/>
    </source>
</evidence>
<evidence type="ECO:0000256" key="6">
    <source>
        <dbReference type="SAM" id="Phobius"/>
    </source>
</evidence>
<accession>F8E490</accession>
<dbReference type="SUPFAM" id="SSF103473">
    <property type="entry name" value="MFS general substrate transporter"/>
    <property type="match status" value="1"/>
</dbReference>
<feature type="transmembrane region" description="Helical" evidence="6">
    <location>
        <begin position="391"/>
        <end position="410"/>
    </location>
</feature>
<evidence type="ECO:0000256" key="1">
    <source>
        <dbReference type="ARBA" id="ARBA00004127"/>
    </source>
</evidence>
<organism evidence="8 9">
    <name type="scientific">Flexistipes sinusarabici (strain ATCC 49648 / DSM 4947 / MAS 10)</name>
    <dbReference type="NCBI Taxonomy" id="717231"/>
    <lineage>
        <taxon>Bacteria</taxon>
        <taxon>Pseudomonadati</taxon>
        <taxon>Deferribacterota</taxon>
        <taxon>Deferribacteres</taxon>
        <taxon>Deferribacterales</taxon>
        <taxon>Flexistipitaceae</taxon>
        <taxon>Flexistipes</taxon>
    </lineage>
</organism>
<comment type="subcellular location">
    <subcellularLocation>
        <location evidence="1">Endomembrane system</location>
        <topology evidence="1">Multi-pass membrane protein</topology>
    </subcellularLocation>
</comment>
<evidence type="ECO:0000256" key="4">
    <source>
        <dbReference type="ARBA" id="ARBA00022989"/>
    </source>
</evidence>
<keyword evidence="3 6" id="KW-0812">Transmembrane</keyword>
<feature type="transmembrane region" description="Helical" evidence="6">
    <location>
        <begin position="360"/>
        <end position="385"/>
    </location>
</feature>
<dbReference type="RefSeq" id="WP_013886984.1">
    <property type="nucleotide sequence ID" value="NC_015672.1"/>
</dbReference>
<evidence type="ECO:0000259" key="7">
    <source>
        <dbReference type="PROSITE" id="PS50850"/>
    </source>
</evidence>
<dbReference type="Proteomes" id="UP000006621">
    <property type="component" value="Chromosome"/>
</dbReference>
<dbReference type="Gene3D" id="1.20.1250.20">
    <property type="entry name" value="MFS general substrate transporter like domains"/>
    <property type="match status" value="1"/>
</dbReference>
<keyword evidence="4 6" id="KW-1133">Transmembrane helix</keyword>
<evidence type="ECO:0000313" key="9">
    <source>
        <dbReference type="Proteomes" id="UP000006621"/>
    </source>
</evidence>
<dbReference type="PANTHER" id="PTHR23519">
    <property type="entry name" value="AUTOPHAGY-RELATED PROTEIN 22"/>
    <property type="match status" value="1"/>
</dbReference>
<dbReference type="HOGENOM" id="CLU_017518_3_0_0"/>
<feature type="transmembrane region" description="Helical" evidence="6">
    <location>
        <begin position="82"/>
        <end position="100"/>
    </location>
</feature>
<dbReference type="InterPro" id="IPR024671">
    <property type="entry name" value="Atg22-like"/>
</dbReference>
<keyword evidence="5 6" id="KW-0472">Membrane</keyword>
<proteinExistence type="predicted"/>
<dbReference type="EMBL" id="CP002858">
    <property type="protein sequence ID" value="AEI15517.1"/>
    <property type="molecule type" value="Genomic_DNA"/>
</dbReference>
<dbReference type="Pfam" id="PF11700">
    <property type="entry name" value="ATG22"/>
    <property type="match status" value="2"/>
</dbReference>
<feature type="transmembrane region" description="Helical" evidence="6">
    <location>
        <begin position="12"/>
        <end position="34"/>
    </location>
</feature>
<dbReference type="KEGG" id="fsi:Flexsi_1881"/>
<dbReference type="PROSITE" id="PS50850">
    <property type="entry name" value="MFS"/>
    <property type="match status" value="1"/>
</dbReference>
<dbReference type="InterPro" id="IPR036259">
    <property type="entry name" value="MFS_trans_sf"/>
</dbReference>
<keyword evidence="2" id="KW-0813">Transport</keyword>
<evidence type="ECO:0000313" key="8">
    <source>
        <dbReference type="EMBL" id="AEI15517.1"/>
    </source>
</evidence>
<dbReference type="eggNOG" id="COG2270">
    <property type="taxonomic scope" value="Bacteria"/>
</dbReference>
<evidence type="ECO:0000256" key="3">
    <source>
        <dbReference type="ARBA" id="ARBA00022692"/>
    </source>
</evidence>
<sequence>MKDEKKAIWGWAFYDWANSAFATTVMAGFFPLFFKKFWAVNLSFQKSTFYLGTANSLSAVIIAVLAPFLGAAGDKGSMKKKMLICFAFLGIVNTFSLFAVSEGEWLPALLFYFTAYVGFAGGNLFYDSLITDVATIKKRDVVSSLGFALGYIGGGILFLTNVLMYLKPSVFGIPDSTTAVRIAFISVACWWAVFSIPLILFVKEPKSKIHISLIGSFHSGWRQLKDTFKHIKQYKQAVLFLIAYWFYIDGVYTIIKMAVDYGASMNFPSESLIKALLLVQFVAFPAALIYGWIGVRIGVKKALLVGIIAYCFITVFGFVMQEIWQFYTIAVLVGLFQGGLQALSRSFFARLIPNDKSGEFFGFYNMLGKFAAVLGPFMMGLVALFSGSNRYSILSLIILFAAGALILTRVDSDRTT</sequence>
<feature type="transmembrane region" description="Helical" evidence="6">
    <location>
        <begin position="106"/>
        <end position="126"/>
    </location>
</feature>
<dbReference type="GO" id="GO:0012505">
    <property type="term" value="C:endomembrane system"/>
    <property type="evidence" value="ECO:0007669"/>
    <property type="project" value="UniProtKB-SubCell"/>
</dbReference>
<feature type="domain" description="Major facilitator superfamily (MFS) profile" evidence="7">
    <location>
        <begin position="231"/>
        <end position="416"/>
    </location>
</feature>
<feature type="transmembrane region" description="Helical" evidence="6">
    <location>
        <begin position="237"/>
        <end position="255"/>
    </location>
</feature>
<reference evidence="8 9" key="1">
    <citation type="journal article" date="2011" name="Stand. Genomic Sci.">
        <title>Genome sequence of the moderately thermophilic halophile Flexistipes sinusarabici strain (MAS10).</title>
        <authorList>
            <person name="Lapidus A."/>
            <person name="Chertkov O."/>
            <person name="Nolan M."/>
            <person name="Lucas S."/>
            <person name="Hammon N."/>
            <person name="Deshpande S."/>
            <person name="Cheng J.F."/>
            <person name="Tapia R."/>
            <person name="Han C."/>
            <person name="Goodwin L."/>
            <person name="Pitluck S."/>
            <person name="Liolios K."/>
            <person name="Pagani I."/>
            <person name="Ivanova N."/>
            <person name="Huntemann M."/>
            <person name="Mavromatis K."/>
            <person name="Mikhailova N."/>
            <person name="Pati A."/>
            <person name="Chen A."/>
            <person name="Palaniappan K."/>
            <person name="Land M."/>
            <person name="Hauser L."/>
            <person name="Brambilla E.M."/>
            <person name="Rohde M."/>
            <person name="Abt B."/>
            <person name="Spring S."/>
            <person name="Goker M."/>
            <person name="Bristow J."/>
            <person name="Eisen J.A."/>
            <person name="Markowitz V."/>
            <person name="Hugenholtz P."/>
            <person name="Kyrpides N.C."/>
            <person name="Klenk H.P."/>
            <person name="Woyke T."/>
        </authorList>
    </citation>
    <scope>NUCLEOTIDE SEQUENCE [LARGE SCALE GENOMIC DNA]</scope>
    <source>
        <strain evidence="9">DSM 4947 / MAS 10</strain>
    </source>
</reference>
<feature type="transmembrane region" description="Helical" evidence="6">
    <location>
        <begin position="275"/>
        <end position="295"/>
    </location>
</feature>
<dbReference type="InterPro" id="IPR020846">
    <property type="entry name" value="MFS_dom"/>
</dbReference>
<feature type="transmembrane region" description="Helical" evidence="6">
    <location>
        <begin position="147"/>
        <end position="166"/>
    </location>
</feature>
<dbReference type="GO" id="GO:0022857">
    <property type="term" value="F:transmembrane transporter activity"/>
    <property type="evidence" value="ECO:0007669"/>
    <property type="project" value="InterPro"/>
</dbReference>
<feature type="transmembrane region" description="Helical" evidence="6">
    <location>
        <begin position="302"/>
        <end position="320"/>
    </location>
</feature>
<dbReference type="CDD" id="cd17482">
    <property type="entry name" value="MFS_YxiO_like"/>
    <property type="match status" value="1"/>
</dbReference>
<feature type="transmembrane region" description="Helical" evidence="6">
    <location>
        <begin position="326"/>
        <end position="348"/>
    </location>
</feature>
<dbReference type="InterPro" id="IPR050495">
    <property type="entry name" value="ATG22/LtaA_families"/>
</dbReference>
<gene>
    <name evidence="8" type="ordered locus">Flexsi_1881</name>
</gene>
<dbReference type="OrthoDB" id="9768783at2"/>